<feature type="compositionally biased region" description="Basic and acidic residues" evidence="2">
    <location>
        <begin position="752"/>
        <end position="797"/>
    </location>
</feature>
<evidence type="ECO:0000256" key="2">
    <source>
        <dbReference type="SAM" id="MobiDB-lite"/>
    </source>
</evidence>
<feature type="region of interest" description="Disordered" evidence="2">
    <location>
        <begin position="284"/>
        <end position="460"/>
    </location>
</feature>
<feature type="compositionally biased region" description="Basic and acidic residues" evidence="2">
    <location>
        <begin position="554"/>
        <end position="563"/>
    </location>
</feature>
<proteinExistence type="inferred from homology"/>
<dbReference type="GO" id="GO:0030688">
    <property type="term" value="C:preribosome, small subunit precursor"/>
    <property type="evidence" value="ECO:0007669"/>
    <property type="project" value="TreeGrafter"/>
</dbReference>
<dbReference type="Pfam" id="PF04180">
    <property type="entry name" value="LTV"/>
    <property type="match status" value="2"/>
</dbReference>
<dbReference type="InterPro" id="IPR007307">
    <property type="entry name" value="Ltv1"/>
</dbReference>
<dbReference type="EMBL" id="KQ965750">
    <property type="protein sequence ID" value="KXS16771.1"/>
    <property type="molecule type" value="Genomic_DNA"/>
</dbReference>
<evidence type="ECO:0000256" key="1">
    <source>
        <dbReference type="ARBA" id="ARBA00009078"/>
    </source>
</evidence>
<dbReference type="GO" id="GO:0042274">
    <property type="term" value="P:ribosomal small subunit biogenesis"/>
    <property type="evidence" value="ECO:0007669"/>
    <property type="project" value="InterPro"/>
</dbReference>
<dbReference type="PANTHER" id="PTHR21531">
    <property type="entry name" value="LOW-TEMPERATURE VIABILITY PROTEIN LTV1-RELATED"/>
    <property type="match status" value="1"/>
</dbReference>
<feature type="compositionally biased region" description="Low complexity" evidence="2">
    <location>
        <begin position="143"/>
        <end position="157"/>
    </location>
</feature>
<reference evidence="3 4" key="1">
    <citation type="journal article" date="2015" name="Genome Biol. Evol.">
        <title>Phylogenomic analyses indicate that early fungi evolved digesting cell walls of algal ancestors of land plants.</title>
        <authorList>
            <person name="Chang Y."/>
            <person name="Wang S."/>
            <person name="Sekimoto S."/>
            <person name="Aerts A.L."/>
            <person name="Choi C."/>
            <person name="Clum A."/>
            <person name="LaButti K.M."/>
            <person name="Lindquist E.A."/>
            <person name="Yee Ngan C."/>
            <person name="Ohm R.A."/>
            <person name="Salamov A.A."/>
            <person name="Grigoriev I.V."/>
            <person name="Spatafora J.W."/>
            <person name="Berbee M.L."/>
        </authorList>
    </citation>
    <scope>NUCLEOTIDE SEQUENCE [LARGE SCALE GENOMIC DNA]</scope>
    <source>
        <strain evidence="3 4">JEL478</strain>
    </source>
</reference>
<evidence type="ECO:0008006" key="5">
    <source>
        <dbReference type="Google" id="ProtNLM"/>
    </source>
</evidence>
<comment type="similarity">
    <text evidence="1">Belongs to the LTV1 family.</text>
</comment>
<feature type="region of interest" description="Disordered" evidence="2">
    <location>
        <begin position="41"/>
        <end position="175"/>
    </location>
</feature>
<feature type="compositionally biased region" description="Acidic residues" evidence="2">
    <location>
        <begin position="93"/>
        <end position="123"/>
    </location>
</feature>
<feature type="compositionally biased region" description="Acidic residues" evidence="2">
    <location>
        <begin position="416"/>
        <end position="425"/>
    </location>
</feature>
<sequence length="797" mass="85903">MGKKRKEFIDRHSARHFKVVHRSQRDPALADDAASKYVLLETDISPNIAKKNPKPTSLDDRFAHTDPQDFDGDDPSFVVRPGGQGVLRHGEHDDSDDEDWDGEDGEDVEDDEGDEGQFDDASEDGEHGADASGAKRPSGSQGAAGTAGKSAPAAQPAPAAPGRPSKTSRTPGTAALHGIFFPDLDYDYTTHLRPIGAAPGGVFVPRKPTASEARAADKDKGKVRFKDDVPAEALPSGWEEDVGMLNRAAPGADDIFAVDPRVREALYALDDEAYVVRTVIPKPKAATGKARGAGAAASKSGGETSDVAVPVPAAEVDDEAELDVDFDVSSDVSDAEEAGFDDMLRQLDTAGGGGENDDGGDDGWFDQRDPRFDDAGADAGEDEDDAGRPAWMKEFGKYKRAQKRGEDASDDGSGGSEDEDDDDGDDERRRRYARPGARTMDDLRSVGTGLSMTSAAVERSKWMRGVDERFERVLDEYEDDKVGELDPRGIRGVFSDKPAAKEARREEEVVVVEEADGDEDEWEEEDEEDGDEKDGADDEDDDGGDDEDGEDVPLPEHIDRVLDEFLATAPKGGVGPRQEVPRDDARAIGAGQLEELRAGLRDTVTTEVIARAAAAGAIGEEEEDVLLDERSDVDDEERRWDVQTALTAYTNIYNRPTVVREGAAPKKKRGVGEEMGETVVTRGRIGVVEVVEVDKRSGMPIVNLADAAAKRVGRTDTAVGKPARDVSAGGASDSEEDDGESVAPRLVLPARVKGETAEEKRARKEAVKAAKRERREEKKASKEAWGRERRRGGERGV</sequence>
<dbReference type="AlphaFoldDB" id="A0A139AIY4"/>
<feature type="compositionally biased region" description="Basic and acidic residues" evidence="2">
    <location>
        <begin position="498"/>
        <end position="508"/>
    </location>
</feature>
<feature type="region of interest" description="Disordered" evidence="2">
    <location>
        <begin position="483"/>
        <end position="586"/>
    </location>
</feature>
<organism evidence="3 4">
    <name type="scientific">Gonapodya prolifera (strain JEL478)</name>
    <name type="common">Monoblepharis prolifera</name>
    <dbReference type="NCBI Taxonomy" id="1344416"/>
    <lineage>
        <taxon>Eukaryota</taxon>
        <taxon>Fungi</taxon>
        <taxon>Fungi incertae sedis</taxon>
        <taxon>Chytridiomycota</taxon>
        <taxon>Chytridiomycota incertae sedis</taxon>
        <taxon>Monoblepharidomycetes</taxon>
        <taxon>Monoblepharidales</taxon>
        <taxon>Gonapodyaceae</taxon>
        <taxon>Gonapodya</taxon>
    </lineage>
</organism>
<evidence type="ECO:0000313" key="3">
    <source>
        <dbReference type="EMBL" id="KXS16771.1"/>
    </source>
</evidence>
<feature type="compositionally biased region" description="Acidic residues" evidence="2">
    <location>
        <begin position="375"/>
        <end position="385"/>
    </location>
</feature>
<dbReference type="Proteomes" id="UP000070544">
    <property type="component" value="Unassembled WGS sequence"/>
</dbReference>
<gene>
    <name evidence="3" type="ORF">M427DRAFT_30895</name>
</gene>
<feature type="compositionally biased region" description="Basic and acidic residues" evidence="2">
    <location>
        <begin position="365"/>
        <end position="374"/>
    </location>
</feature>
<accession>A0A139AIY4</accession>
<feature type="compositionally biased region" description="Basic and acidic residues" evidence="2">
    <location>
        <begin position="57"/>
        <end position="67"/>
    </location>
</feature>
<dbReference type="STRING" id="1344416.A0A139AIY4"/>
<keyword evidence="4" id="KW-1185">Reference proteome</keyword>
<feature type="compositionally biased region" description="Low complexity" evidence="2">
    <location>
        <begin position="284"/>
        <end position="314"/>
    </location>
</feature>
<feature type="region of interest" description="Disordered" evidence="2">
    <location>
        <begin position="709"/>
        <end position="797"/>
    </location>
</feature>
<dbReference type="GO" id="GO:0000056">
    <property type="term" value="P:ribosomal small subunit export from nucleus"/>
    <property type="evidence" value="ECO:0007669"/>
    <property type="project" value="TreeGrafter"/>
</dbReference>
<dbReference type="OrthoDB" id="5852896at2759"/>
<dbReference type="GO" id="GO:0005634">
    <property type="term" value="C:nucleus"/>
    <property type="evidence" value="ECO:0007669"/>
    <property type="project" value="TreeGrafter"/>
</dbReference>
<evidence type="ECO:0000313" key="4">
    <source>
        <dbReference type="Proteomes" id="UP000070544"/>
    </source>
</evidence>
<dbReference type="PANTHER" id="PTHR21531:SF0">
    <property type="entry name" value="PROTEIN LTV1 HOMOLOG"/>
    <property type="match status" value="1"/>
</dbReference>
<dbReference type="GO" id="GO:0005829">
    <property type="term" value="C:cytosol"/>
    <property type="evidence" value="ECO:0007669"/>
    <property type="project" value="TreeGrafter"/>
</dbReference>
<feature type="compositionally biased region" description="Acidic residues" evidence="2">
    <location>
        <begin position="315"/>
        <end position="340"/>
    </location>
</feature>
<name>A0A139AIY4_GONPJ</name>
<feature type="compositionally biased region" description="Acidic residues" evidence="2">
    <location>
        <begin position="509"/>
        <end position="553"/>
    </location>
</feature>
<protein>
    <recommendedName>
        <fullName evidence="5">Low temperature viability protein</fullName>
    </recommendedName>
</protein>
<feature type="compositionally biased region" description="Acidic residues" evidence="2">
    <location>
        <begin position="355"/>
        <end position="364"/>
    </location>
</feature>